<sequence>MLEVQDDRKVRYIATLTAEAEETAKPKSQGQASTHWIGRSLTEELKNVDLIHRKSISVAFFNSR</sequence>
<protein>
    <submittedName>
        <fullName evidence="1">Uncharacterized protein</fullName>
    </submittedName>
</protein>
<comment type="caution">
    <text evidence="1">The sequence shown here is derived from an EMBL/GenBank/DDBJ whole genome shotgun (WGS) entry which is preliminary data.</text>
</comment>
<dbReference type="EMBL" id="LVYU01000084">
    <property type="protein sequence ID" value="KZB00764.1"/>
    <property type="molecule type" value="Genomic_DNA"/>
</dbReference>
<evidence type="ECO:0000313" key="1">
    <source>
        <dbReference type="EMBL" id="KZB00764.1"/>
    </source>
</evidence>
<organism evidence="1">
    <name type="scientific">Rhizobium leguminosarum</name>
    <dbReference type="NCBI Taxonomy" id="384"/>
    <lineage>
        <taxon>Bacteria</taxon>
        <taxon>Pseudomonadati</taxon>
        <taxon>Pseudomonadota</taxon>
        <taxon>Alphaproteobacteria</taxon>
        <taxon>Hyphomicrobiales</taxon>
        <taxon>Rhizobiaceae</taxon>
        <taxon>Rhizobium/Agrobacterium group</taxon>
        <taxon>Rhizobium</taxon>
    </lineage>
</organism>
<reference evidence="1" key="1">
    <citation type="submission" date="2016-03" db="EMBL/GenBank/DDBJ databases">
        <title>Microsymbionts genomes from the relict species Vavilovia formosa.</title>
        <authorList>
            <person name="Chirak E."/>
            <person name="Kimeklis A."/>
            <person name="Kopat V."/>
            <person name="Andronov E."/>
        </authorList>
    </citation>
    <scope>NUCLEOTIDE SEQUENCE [LARGE SCALE GENOMIC DNA]</scope>
    <source>
        <strain evidence="1">Vaf12</strain>
    </source>
</reference>
<dbReference type="AlphaFoldDB" id="A0A154IJM6"/>
<name>A0A154IJM6_RHILE</name>
<gene>
    <name evidence="1" type="ORF">A4A59_15780</name>
</gene>
<accession>A0A154IJM6</accession>
<proteinExistence type="predicted"/>